<evidence type="ECO:0000313" key="1">
    <source>
        <dbReference type="EMBL" id="KAH7863557.1"/>
    </source>
</evidence>
<dbReference type="EMBL" id="CM037162">
    <property type="protein sequence ID" value="KAH7863557.1"/>
    <property type="molecule type" value="Genomic_DNA"/>
</dbReference>
<organism evidence="1 2">
    <name type="scientific">Vaccinium darrowii</name>
    <dbReference type="NCBI Taxonomy" id="229202"/>
    <lineage>
        <taxon>Eukaryota</taxon>
        <taxon>Viridiplantae</taxon>
        <taxon>Streptophyta</taxon>
        <taxon>Embryophyta</taxon>
        <taxon>Tracheophyta</taxon>
        <taxon>Spermatophyta</taxon>
        <taxon>Magnoliopsida</taxon>
        <taxon>eudicotyledons</taxon>
        <taxon>Gunneridae</taxon>
        <taxon>Pentapetalae</taxon>
        <taxon>asterids</taxon>
        <taxon>Ericales</taxon>
        <taxon>Ericaceae</taxon>
        <taxon>Vaccinioideae</taxon>
        <taxon>Vaccinieae</taxon>
        <taxon>Vaccinium</taxon>
    </lineage>
</organism>
<protein>
    <submittedName>
        <fullName evidence="1">Uncharacterized protein</fullName>
    </submittedName>
</protein>
<keyword evidence="2" id="KW-1185">Reference proteome</keyword>
<evidence type="ECO:0000313" key="2">
    <source>
        <dbReference type="Proteomes" id="UP000828048"/>
    </source>
</evidence>
<sequence length="205" mass="22271">MKELGGGVVVIACGSMADVTQLTTTHSPAQPPLATPSPFSFSVASTRWSPRPSIYISTLFLRFLALLFSFASALALAAPSPKKTEGKEDSSFSEYPELLYSFIVTILVFIYSAYQLFKGVGDIACRGIFVSDMASDYLNFILDQLAGYLLMSSSSMTVLAIQQRRQTAALWNAAVISVTMSFAAFLVIAICALISGYKLCKRIIW</sequence>
<reference evidence="1 2" key="1">
    <citation type="journal article" date="2021" name="Hortic Res">
        <title>High-quality reference genome and annotation aids understanding of berry development for evergreen blueberry (Vaccinium darrowii).</title>
        <authorList>
            <person name="Yu J."/>
            <person name="Hulse-Kemp A.M."/>
            <person name="Babiker E."/>
            <person name="Staton M."/>
        </authorList>
    </citation>
    <scope>NUCLEOTIDE SEQUENCE [LARGE SCALE GENOMIC DNA]</scope>
    <source>
        <strain evidence="2">cv. NJ 8807/NJ 8810</strain>
        <tissue evidence="1">Young leaf</tissue>
    </source>
</reference>
<accession>A0ACB7ZD97</accession>
<gene>
    <name evidence="1" type="ORF">Vadar_019106</name>
</gene>
<dbReference type="Proteomes" id="UP000828048">
    <property type="component" value="Chromosome 12"/>
</dbReference>
<proteinExistence type="predicted"/>
<comment type="caution">
    <text evidence="1">The sequence shown here is derived from an EMBL/GenBank/DDBJ whole genome shotgun (WGS) entry which is preliminary data.</text>
</comment>
<name>A0ACB7ZD97_9ERIC</name>